<evidence type="ECO:0000313" key="3">
    <source>
        <dbReference type="Proteomes" id="UP001222932"/>
    </source>
</evidence>
<dbReference type="AlphaFoldDB" id="A0AAD3YCP0"/>
<proteinExistence type="predicted"/>
<sequence length="303" mass="32834">MTEYIAVLPDGIDSTASHTYLRLPHPRSGAPQLYLPTPTGLCEVSKLTGSRGRTWFVGDNVSPGAMLLHHPIDPVFLAIPLALSLLHPDRTTPFQPLADLLTPQSHFDLKPAFSSSAAPAHNPDAGRLVAHMPFRRAFRACCERKLVDAVPTPEEAYYRPSRAAMLAIVRAKVDSLAAADTFDKFDHLVRGLGRDGLLEPSADPALVHAARVSAAIEHVAQYLPPPLLASLTASYDLDAYNAYLADRVAAARAAEAPVVIEKKQKTTKRKLAKTESSRGVEALKKVNTNGMAKMTSFFKPTTK</sequence>
<keyword evidence="3" id="KW-1185">Reference proteome</keyword>
<dbReference type="Gene3D" id="1.10.20.120">
    <property type="match status" value="1"/>
</dbReference>
<dbReference type="Proteomes" id="UP001222932">
    <property type="component" value="Unassembled WGS sequence"/>
</dbReference>
<name>A0AAD3YCP0_9TREE</name>
<dbReference type="EMBL" id="BTCM01000005">
    <property type="protein sequence ID" value="GMK58325.1"/>
    <property type="molecule type" value="Genomic_DNA"/>
</dbReference>
<dbReference type="GO" id="GO:0032299">
    <property type="term" value="C:ribonuclease H2 complex"/>
    <property type="evidence" value="ECO:0007669"/>
    <property type="project" value="InterPro"/>
</dbReference>
<organism evidence="2 3">
    <name type="scientific">Cutaneotrichosporon spelunceum</name>
    <dbReference type="NCBI Taxonomy" id="1672016"/>
    <lineage>
        <taxon>Eukaryota</taxon>
        <taxon>Fungi</taxon>
        <taxon>Dikarya</taxon>
        <taxon>Basidiomycota</taxon>
        <taxon>Agaricomycotina</taxon>
        <taxon>Tremellomycetes</taxon>
        <taxon>Trichosporonales</taxon>
        <taxon>Trichosporonaceae</taxon>
        <taxon>Cutaneotrichosporon</taxon>
    </lineage>
</organism>
<dbReference type="GO" id="GO:0006401">
    <property type="term" value="P:RNA catabolic process"/>
    <property type="evidence" value="ECO:0007669"/>
    <property type="project" value="TreeGrafter"/>
</dbReference>
<comment type="caution">
    <text evidence="2">The sequence shown here is derived from an EMBL/GenBank/DDBJ whole genome shotgun (WGS) entry which is preliminary data.</text>
</comment>
<dbReference type="Gene3D" id="2.20.25.530">
    <property type="match status" value="1"/>
</dbReference>
<gene>
    <name evidence="2" type="ORF">CspeluHIS016_0503570</name>
</gene>
<evidence type="ECO:0000313" key="2">
    <source>
        <dbReference type="EMBL" id="GMK58325.1"/>
    </source>
</evidence>
<protein>
    <recommendedName>
        <fullName evidence="1">Rnh202 triple barrel domain-containing protein</fullName>
    </recommendedName>
</protein>
<reference evidence="2" key="2">
    <citation type="submission" date="2023-06" db="EMBL/GenBank/DDBJ databases">
        <authorList>
            <person name="Kobayashi Y."/>
            <person name="Kayamori A."/>
            <person name="Aoki K."/>
            <person name="Shiwa Y."/>
            <person name="Fujita N."/>
            <person name="Sugita T."/>
            <person name="Iwasaki W."/>
            <person name="Tanaka N."/>
            <person name="Takashima M."/>
        </authorList>
    </citation>
    <scope>NUCLEOTIDE SEQUENCE</scope>
    <source>
        <strain evidence="2">HIS016</strain>
    </source>
</reference>
<evidence type="ECO:0000259" key="1">
    <source>
        <dbReference type="Pfam" id="PF17745"/>
    </source>
</evidence>
<reference evidence="2" key="1">
    <citation type="journal article" date="2023" name="BMC Genomics">
        <title>Chromosome-level genome assemblies of Cutaneotrichosporon spp. (Trichosporonales, Basidiomycota) reveal imbalanced evolution between nucleotide sequences and chromosome synteny.</title>
        <authorList>
            <person name="Kobayashi Y."/>
            <person name="Kayamori A."/>
            <person name="Aoki K."/>
            <person name="Shiwa Y."/>
            <person name="Matsutani M."/>
            <person name="Fujita N."/>
            <person name="Sugita T."/>
            <person name="Iwasaki W."/>
            <person name="Tanaka N."/>
            <person name="Takashima M."/>
        </authorList>
    </citation>
    <scope>NUCLEOTIDE SEQUENCE</scope>
    <source>
        <strain evidence="2">HIS016</strain>
    </source>
</reference>
<dbReference type="InterPro" id="IPR040456">
    <property type="entry name" value="RNase_H2_suB"/>
</dbReference>
<accession>A0AAD3YCP0</accession>
<dbReference type="PANTHER" id="PTHR13383:SF11">
    <property type="entry name" value="RIBONUCLEASE H2 SUBUNIT B"/>
    <property type="match status" value="1"/>
</dbReference>
<dbReference type="PANTHER" id="PTHR13383">
    <property type="entry name" value="RIBONUCLEASE H2 SUBUNIT B"/>
    <property type="match status" value="1"/>
</dbReference>
<dbReference type="GO" id="GO:0005654">
    <property type="term" value="C:nucleoplasm"/>
    <property type="evidence" value="ECO:0007669"/>
    <property type="project" value="TreeGrafter"/>
</dbReference>
<dbReference type="InterPro" id="IPR041195">
    <property type="entry name" value="Rnh202_N"/>
</dbReference>
<dbReference type="Pfam" id="PF17745">
    <property type="entry name" value="Ydr279_N"/>
    <property type="match status" value="1"/>
</dbReference>
<feature type="domain" description="Rnh202 triple barrel" evidence="1">
    <location>
        <begin position="7"/>
        <end position="73"/>
    </location>
</feature>